<evidence type="ECO:0000313" key="4">
    <source>
        <dbReference type="Proteomes" id="UP001465755"/>
    </source>
</evidence>
<dbReference type="AlphaFoldDB" id="A0AAW1NQ46"/>
<keyword evidence="2" id="KW-0472">Membrane</keyword>
<feature type="transmembrane region" description="Helical" evidence="2">
    <location>
        <begin position="57"/>
        <end position="76"/>
    </location>
</feature>
<dbReference type="InterPro" id="IPR011990">
    <property type="entry name" value="TPR-like_helical_dom_sf"/>
</dbReference>
<dbReference type="EMBL" id="JALJOQ010000199">
    <property type="protein sequence ID" value="KAK9789960.1"/>
    <property type="molecule type" value="Genomic_DNA"/>
</dbReference>
<keyword evidence="2" id="KW-0812">Transmembrane</keyword>
<dbReference type="PANTHER" id="PTHR45588">
    <property type="entry name" value="TPR DOMAIN-CONTAINING PROTEIN"/>
    <property type="match status" value="1"/>
</dbReference>
<protein>
    <submittedName>
        <fullName evidence="3">Uncharacterized protein</fullName>
    </submittedName>
</protein>
<dbReference type="Gene3D" id="1.25.40.10">
    <property type="entry name" value="Tetratricopeptide repeat domain"/>
    <property type="match status" value="1"/>
</dbReference>
<organism evidence="3 4">
    <name type="scientific">Symbiochloris irregularis</name>
    <dbReference type="NCBI Taxonomy" id="706552"/>
    <lineage>
        <taxon>Eukaryota</taxon>
        <taxon>Viridiplantae</taxon>
        <taxon>Chlorophyta</taxon>
        <taxon>core chlorophytes</taxon>
        <taxon>Trebouxiophyceae</taxon>
        <taxon>Trebouxiales</taxon>
        <taxon>Trebouxiaceae</taxon>
        <taxon>Symbiochloris</taxon>
    </lineage>
</organism>
<keyword evidence="4" id="KW-1185">Reference proteome</keyword>
<dbReference type="Proteomes" id="UP001465755">
    <property type="component" value="Unassembled WGS sequence"/>
</dbReference>
<name>A0AAW1NQ46_9CHLO</name>
<comment type="caution">
    <text evidence="3">The sequence shown here is derived from an EMBL/GenBank/DDBJ whole genome shotgun (WGS) entry which is preliminary data.</text>
</comment>
<proteinExistence type="predicted"/>
<keyword evidence="2" id="KW-1133">Transmembrane helix</keyword>
<feature type="compositionally biased region" description="Basic residues" evidence="1">
    <location>
        <begin position="343"/>
        <end position="352"/>
    </location>
</feature>
<reference evidence="3 4" key="1">
    <citation type="journal article" date="2024" name="Nat. Commun.">
        <title>Phylogenomics reveals the evolutionary origins of lichenization in chlorophyte algae.</title>
        <authorList>
            <person name="Puginier C."/>
            <person name="Libourel C."/>
            <person name="Otte J."/>
            <person name="Skaloud P."/>
            <person name="Haon M."/>
            <person name="Grisel S."/>
            <person name="Petersen M."/>
            <person name="Berrin J.G."/>
            <person name="Delaux P.M."/>
            <person name="Dal Grande F."/>
            <person name="Keller J."/>
        </authorList>
    </citation>
    <scope>NUCLEOTIDE SEQUENCE [LARGE SCALE GENOMIC DNA]</scope>
    <source>
        <strain evidence="3 4">SAG 2036</strain>
    </source>
</reference>
<accession>A0AAW1NQ46</accession>
<evidence type="ECO:0000313" key="3">
    <source>
        <dbReference type="EMBL" id="KAK9789960.1"/>
    </source>
</evidence>
<evidence type="ECO:0000256" key="2">
    <source>
        <dbReference type="SAM" id="Phobius"/>
    </source>
</evidence>
<sequence length="713" mass="77613">MGVTAVTARRRRPPETMLDSIRGEDGEAVVSGAPVPITTTATPEYDSYGEWTRWLEIVRIVIFVVAVLGAITWSLAGTDFSALPAQLRRLPLVTKMLGQHSPLHHCNRPTPSYLLAHFGDLGSFSFPIHTDRPVTQRLFDLGLLQEWNFNQGEALEAFTAGMEFAPHVAMLHFGRAYALGPGANRAFTQQRQLYPSVALEDIPAIRAVAGQAYVAAQEAMRQEPQDQQLAARELALTDCLYRKRYAKGSDASLEAALAAEEAYARCLADLGSTWGDAAVLAMAAESYMNLFPWDYYQGAKGAMKPLAARAEELIDQALSRDPFNPLALHLHIHIAEASSTQRKPGKGRRSAHRAVGSADTLHWSRGPWAAHMGHLQHMPSHTFITVGRWSDAVDANINASRADDRVVRGCMHPYEPEHNTQMLIYAANMAGRFEDARHYAASIRTYAQHYAPELATTIGPQWAELVLTLVQQGSWAEVMRDIGRAPPKNARGMCPQGGVAFSGAVHLFAQSMSVMAKAAGLMQAGDTAEAVEQYVRGGDTLAAKLQDAADAMEPEEGTVPGAWPGIYACDYANLTQIMALTASARLSVLHGDLASAERLLRDAVAIEDVLGYMEPPRQYQPVRHCLGYVQSLAGNHTAAEQVFRADLRDHLDNGRALLGLAHSLEAQGRAAEAEEAHQQHLAAWHGSPLASACLSFSESVPGISTSWGRRLTL</sequence>
<dbReference type="SUPFAM" id="SSF48452">
    <property type="entry name" value="TPR-like"/>
    <property type="match status" value="1"/>
</dbReference>
<feature type="region of interest" description="Disordered" evidence="1">
    <location>
        <begin position="338"/>
        <end position="357"/>
    </location>
</feature>
<evidence type="ECO:0000256" key="1">
    <source>
        <dbReference type="SAM" id="MobiDB-lite"/>
    </source>
</evidence>
<dbReference type="PANTHER" id="PTHR45588:SF1">
    <property type="entry name" value="WW DOMAIN-CONTAINING PROTEIN"/>
    <property type="match status" value="1"/>
</dbReference>
<gene>
    <name evidence="3" type="ORF">WJX73_005679</name>
</gene>